<dbReference type="EMBL" id="FMSV02000540">
    <property type="protein sequence ID" value="SEH07826.1"/>
    <property type="molecule type" value="Genomic_DNA"/>
</dbReference>
<reference evidence="2 4" key="1">
    <citation type="submission" date="2016-10" db="EMBL/GenBank/DDBJ databases">
        <authorList>
            <person name="de Groot N.N."/>
        </authorList>
    </citation>
    <scope>NUCLEOTIDE SEQUENCE [LARGE SCALE GENOMIC DNA]</scope>
    <source>
        <strain evidence="2">MBHS1</strain>
    </source>
</reference>
<dbReference type="EMBL" id="FMSV02000540">
    <property type="protein sequence ID" value="SEH07819.1"/>
    <property type="molecule type" value="Genomic_DNA"/>
</dbReference>
<dbReference type="AlphaFoldDB" id="A0A1H6FEN8"/>
<sequence length="74" mass="8332">MLKVKVTSVGNSMGILLPKEALSKMKVSKGDALYLVENPEGFTLTPYQDDFKSQIEAAEDIMKRYRNTLHELAK</sequence>
<dbReference type="NCBIfam" id="TIGR02609">
    <property type="entry name" value="doc_partner"/>
    <property type="match status" value="1"/>
</dbReference>
<dbReference type="Proteomes" id="UP000236724">
    <property type="component" value="Unassembled WGS sequence"/>
</dbReference>
<evidence type="ECO:0000313" key="4">
    <source>
        <dbReference type="Proteomes" id="UP000236724"/>
    </source>
</evidence>
<protein>
    <recommendedName>
        <fullName evidence="1">SpoVT-AbrB domain-containing protein</fullName>
    </recommendedName>
</protein>
<evidence type="ECO:0000259" key="1">
    <source>
        <dbReference type="SMART" id="SM00966"/>
    </source>
</evidence>
<dbReference type="InterPro" id="IPR037914">
    <property type="entry name" value="SpoVT-AbrB_sf"/>
</dbReference>
<feature type="domain" description="SpoVT-AbrB" evidence="1">
    <location>
        <begin position="7"/>
        <end position="52"/>
    </location>
</feature>
<evidence type="ECO:0000313" key="3">
    <source>
        <dbReference type="EMBL" id="SEH07826.1"/>
    </source>
</evidence>
<keyword evidence="4" id="KW-1185">Reference proteome</keyword>
<dbReference type="OrthoDB" id="5459182at2"/>
<dbReference type="RefSeq" id="WP_103921436.1">
    <property type="nucleotide sequence ID" value="NZ_FMSV02000540.1"/>
</dbReference>
<organism evidence="2 4">
    <name type="scientific">Candidatus Venteria ishoeyi</name>
    <dbReference type="NCBI Taxonomy" id="1899563"/>
    <lineage>
        <taxon>Bacteria</taxon>
        <taxon>Pseudomonadati</taxon>
        <taxon>Pseudomonadota</taxon>
        <taxon>Gammaproteobacteria</taxon>
        <taxon>Thiotrichales</taxon>
        <taxon>Thiotrichaceae</taxon>
        <taxon>Venteria</taxon>
    </lineage>
</organism>
<accession>A0A1H6FEN8</accession>
<dbReference type="GO" id="GO:0003677">
    <property type="term" value="F:DNA binding"/>
    <property type="evidence" value="ECO:0007669"/>
    <property type="project" value="InterPro"/>
</dbReference>
<dbReference type="InterPro" id="IPR013432">
    <property type="entry name" value="Doc_partner"/>
</dbReference>
<dbReference type="InterPro" id="IPR007159">
    <property type="entry name" value="SpoVT-AbrB_dom"/>
</dbReference>
<dbReference type="Pfam" id="PF04014">
    <property type="entry name" value="MazE_antitoxin"/>
    <property type="match status" value="1"/>
</dbReference>
<name>A0A1H6FEN8_9GAMM</name>
<evidence type="ECO:0000313" key="2">
    <source>
        <dbReference type="EMBL" id="SEH07819.1"/>
    </source>
</evidence>
<dbReference type="SMART" id="SM00966">
    <property type="entry name" value="SpoVT_AbrB"/>
    <property type="match status" value="1"/>
</dbReference>
<dbReference type="SUPFAM" id="SSF89447">
    <property type="entry name" value="AbrB/MazE/MraZ-like"/>
    <property type="match status" value="1"/>
</dbReference>
<dbReference type="Gene3D" id="2.10.260.10">
    <property type="match status" value="1"/>
</dbReference>
<gene>
    <name evidence="2" type="ORF">MBHS_03706</name>
    <name evidence="3" type="ORF">MBHS_03713</name>
</gene>
<proteinExistence type="predicted"/>